<dbReference type="GO" id="GO:0106310">
    <property type="term" value="F:protein serine kinase activity"/>
    <property type="evidence" value="ECO:0007669"/>
    <property type="project" value="RHEA"/>
</dbReference>
<proteinExistence type="inferred from homology"/>
<dbReference type="FunFam" id="1.10.510.10:FF:000172">
    <property type="entry name" value="serine/threonine-protein kinase Nek1 isoform X1"/>
    <property type="match status" value="1"/>
</dbReference>
<dbReference type="PROSITE" id="PS00108">
    <property type="entry name" value="PROTEIN_KINASE_ST"/>
    <property type="match status" value="1"/>
</dbReference>
<dbReference type="Gene3D" id="1.10.510.10">
    <property type="entry name" value="Transferase(Phosphotransferase) domain 1"/>
    <property type="match status" value="1"/>
</dbReference>
<dbReference type="InterPro" id="IPR000719">
    <property type="entry name" value="Prot_kinase_dom"/>
</dbReference>
<gene>
    <name evidence="16" type="ORF">IMG5_015730</name>
</gene>
<keyword evidence="10" id="KW-0460">Magnesium</keyword>
<evidence type="ECO:0000256" key="6">
    <source>
        <dbReference type="ARBA" id="ARBA00022723"/>
    </source>
</evidence>
<comment type="similarity">
    <text evidence="2">Belongs to the protein kinase superfamily. NEK Ser/Thr protein kinase family. NIMA subfamily.</text>
</comment>
<dbReference type="FunFam" id="3.30.200.20:FF:000097">
    <property type="entry name" value="Probable serine/threonine-protein kinase nek1"/>
    <property type="match status" value="1"/>
</dbReference>
<dbReference type="Proteomes" id="UP000008983">
    <property type="component" value="Unassembled WGS sequence"/>
</dbReference>
<evidence type="ECO:0000256" key="5">
    <source>
        <dbReference type="ARBA" id="ARBA00022679"/>
    </source>
</evidence>
<feature type="binding site" evidence="13">
    <location>
        <position position="41"/>
    </location>
    <ligand>
        <name>ATP</name>
        <dbReference type="ChEBI" id="CHEBI:30616"/>
    </ligand>
</feature>
<dbReference type="InParanoid" id="G0QKB8"/>
<dbReference type="RefSeq" id="XP_004039639.1">
    <property type="nucleotide sequence ID" value="XM_004039591.1"/>
</dbReference>
<comment type="cofactor">
    <cofactor evidence="1">
        <name>Mg(2+)</name>
        <dbReference type="ChEBI" id="CHEBI:18420"/>
    </cofactor>
</comment>
<keyword evidence="4 14" id="KW-0723">Serine/threonine-protein kinase</keyword>
<dbReference type="SUPFAM" id="SSF56112">
    <property type="entry name" value="Protein kinase-like (PK-like)"/>
    <property type="match status" value="1"/>
</dbReference>
<dbReference type="STRING" id="857967.G0QKB8"/>
<dbReference type="PANTHER" id="PTHR44899">
    <property type="entry name" value="CAMK FAMILY PROTEIN KINASE"/>
    <property type="match status" value="1"/>
</dbReference>
<dbReference type="OMA" id="SEQMNAH"/>
<dbReference type="AlphaFoldDB" id="G0QKB8"/>
<dbReference type="eggNOG" id="KOG0589">
    <property type="taxonomic scope" value="Eukaryota"/>
</dbReference>
<dbReference type="InterPro" id="IPR008271">
    <property type="entry name" value="Ser/Thr_kinase_AS"/>
</dbReference>
<dbReference type="Pfam" id="PF00069">
    <property type="entry name" value="Pkinase"/>
    <property type="match status" value="1"/>
</dbReference>
<evidence type="ECO:0000256" key="7">
    <source>
        <dbReference type="ARBA" id="ARBA00022741"/>
    </source>
</evidence>
<dbReference type="GO" id="GO:0046872">
    <property type="term" value="F:metal ion binding"/>
    <property type="evidence" value="ECO:0007669"/>
    <property type="project" value="UniProtKB-KW"/>
</dbReference>
<feature type="domain" description="Protein kinase" evidence="15">
    <location>
        <begin position="12"/>
        <end position="267"/>
    </location>
</feature>
<sequence length="342" mass="39837">MNEKPAAEYELYTKLDILGEGSYGKAFLVESKADQKKWVIKQIAMNSLSPEEQKEIVKEAKILEILCHPNIVKFKEIYKTKSQKLCIVMEYANGGDLSKTIQNANGKLFSQNQILDWFTQICLAVKHVHDRKILHRDIKGQNIFLTKENICKLGDFGIARVLSKTCEKAKTVIGTPYYLSPEIIENRPYSYKSDIWSLGVVLYELCALKPPFTAESMHFLALNILKGQYKPIPGIYSNDLKNLVSIMLQTKPEKRPSIQQILQQPIIRNRIKNFLSESIKMYEFSHTIMHNYVKHIKINYYFIFRNFLKDKPVLNFLFNKKRRKKNLLKVPKTTKIQIKIIM</sequence>
<evidence type="ECO:0000259" key="15">
    <source>
        <dbReference type="PROSITE" id="PS50011"/>
    </source>
</evidence>
<protein>
    <recommendedName>
        <fullName evidence="3">non-specific serine/threonine protein kinase</fullName>
        <ecNumber evidence="3">2.7.11.1</ecNumber>
    </recommendedName>
</protein>
<dbReference type="InterPro" id="IPR011009">
    <property type="entry name" value="Kinase-like_dom_sf"/>
</dbReference>
<dbReference type="OrthoDB" id="248923at2759"/>
<evidence type="ECO:0000256" key="10">
    <source>
        <dbReference type="ARBA" id="ARBA00022842"/>
    </source>
</evidence>
<evidence type="ECO:0000256" key="3">
    <source>
        <dbReference type="ARBA" id="ARBA00012513"/>
    </source>
</evidence>
<dbReference type="PROSITE" id="PS00107">
    <property type="entry name" value="PROTEIN_KINASE_ATP"/>
    <property type="match status" value="1"/>
</dbReference>
<dbReference type="Gene3D" id="3.30.200.20">
    <property type="entry name" value="Phosphorylase Kinase, domain 1"/>
    <property type="match status" value="1"/>
</dbReference>
<keyword evidence="6" id="KW-0479">Metal-binding</keyword>
<evidence type="ECO:0000256" key="8">
    <source>
        <dbReference type="ARBA" id="ARBA00022777"/>
    </source>
</evidence>
<comment type="catalytic activity">
    <reaction evidence="12">
        <text>L-seryl-[protein] + ATP = O-phospho-L-seryl-[protein] + ADP + H(+)</text>
        <dbReference type="Rhea" id="RHEA:17989"/>
        <dbReference type="Rhea" id="RHEA-COMP:9863"/>
        <dbReference type="Rhea" id="RHEA-COMP:11604"/>
        <dbReference type="ChEBI" id="CHEBI:15378"/>
        <dbReference type="ChEBI" id="CHEBI:29999"/>
        <dbReference type="ChEBI" id="CHEBI:30616"/>
        <dbReference type="ChEBI" id="CHEBI:83421"/>
        <dbReference type="ChEBI" id="CHEBI:456216"/>
        <dbReference type="EC" id="2.7.11.1"/>
    </reaction>
</comment>
<dbReference type="EMBL" id="GL983149">
    <property type="protein sequence ID" value="EGR34335.1"/>
    <property type="molecule type" value="Genomic_DNA"/>
</dbReference>
<reference evidence="16 17" key="1">
    <citation type="submission" date="2011-07" db="EMBL/GenBank/DDBJ databases">
        <authorList>
            <person name="Coyne R."/>
            <person name="Brami D."/>
            <person name="Johnson J."/>
            <person name="Hostetler J."/>
            <person name="Hannick L."/>
            <person name="Clark T."/>
            <person name="Cassidy-Hanley D."/>
            <person name="Inman J."/>
        </authorList>
    </citation>
    <scope>NUCLEOTIDE SEQUENCE [LARGE SCALE GENOMIC DNA]</scope>
    <source>
        <strain evidence="16 17">G5</strain>
    </source>
</reference>
<dbReference type="SMART" id="SM00220">
    <property type="entry name" value="S_TKc"/>
    <property type="match status" value="1"/>
</dbReference>
<dbReference type="InterPro" id="IPR051131">
    <property type="entry name" value="NEK_Ser/Thr_kinase_NIMA"/>
</dbReference>
<evidence type="ECO:0000256" key="4">
    <source>
        <dbReference type="ARBA" id="ARBA00022527"/>
    </source>
</evidence>
<organism evidence="16 17">
    <name type="scientific">Ichthyophthirius multifiliis</name>
    <name type="common">White spot disease agent</name>
    <name type="synonym">Ich</name>
    <dbReference type="NCBI Taxonomy" id="5932"/>
    <lineage>
        <taxon>Eukaryota</taxon>
        <taxon>Sar</taxon>
        <taxon>Alveolata</taxon>
        <taxon>Ciliophora</taxon>
        <taxon>Intramacronucleata</taxon>
        <taxon>Oligohymenophorea</taxon>
        <taxon>Hymenostomatida</taxon>
        <taxon>Ophryoglenina</taxon>
        <taxon>Ichthyophthirius</taxon>
    </lineage>
</organism>
<name>G0QKB8_ICHMU</name>
<dbReference type="FunCoup" id="G0QKB8">
    <property type="interactions" value="20"/>
</dbReference>
<evidence type="ECO:0000256" key="2">
    <source>
        <dbReference type="ARBA" id="ARBA00010886"/>
    </source>
</evidence>
<dbReference type="GO" id="GO:0004674">
    <property type="term" value="F:protein serine/threonine kinase activity"/>
    <property type="evidence" value="ECO:0007669"/>
    <property type="project" value="UniProtKB-KW"/>
</dbReference>
<dbReference type="EC" id="2.7.11.1" evidence="3"/>
<keyword evidence="5 16" id="KW-0808">Transferase</keyword>
<evidence type="ECO:0000256" key="12">
    <source>
        <dbReference type="ARBA" id="ARBA00048679"/>
    </source>
</evidence>
<dbReference type="PANTHER" id="PTHR44899:SF3">
    <property type="entry name" value="SERINE_THREONINE-PROTEIN KINASE NEK1"/>
    <property type="match status" value="1"/>
</dbReference>
<keyword evidence="9 13" id="KW-0067">ATP-binding</keyword>
<comment type="catalytic activity">
    <reaction evidence="11">
        <text>L-threonyl-[protein] + ATP = O-phospho-L-threonyl-[protein] + ADP + H(+)</text>
        <dbReference type="Rhea" id="RHEA:46608"/>
        <dbReference type="Rhea" id="RHEA-COMP:11060"/>
        <dbReference type="Rhea" id="RHEA-COMP:11605"/>
        <dbReference type="ChEBI" id="CHEBI:15378"/>
        <dbReference type="ChEBI" id="CHEBI:30013"/>
        <dbReference type="ChEBI" id="CHEBI:30616"/>
        <dbReference type="ChEBI" id="CHEBI:61977"/>
        <dbReference type="ChEBI" id="CHEBI:456216"/>
        <dbReference type="EC" id="2.7.11.1"/>
    </reaction>
</comment>
<dbReference type="CDD" id="cd08215">
    <property type="entry name" value="STKc_Nek"/>
    <property type="match status" value="1"/>
</dbReference>
<accession>G0QKB8</accession>
<evidence type="ECO:0000256" key="1">
    <source>
        <dbReference type="ARBA" id="ARBA00001946"/>
    </source>
</evidence>
<keyword evidence="7 13" id="KW-0547">Nucleotide-binding</keyword>
<evidence type="ECO:0000256" key="13">
    <source>
        <dbReference type="PROSITE-ProRule" id="PRU10141"/>
    </source>
</evidence>
<evidence type="ECO:0000313" key="16">
    <source>
        <dbReference type="EMBL" id="EGR34335.1"/>
    </source>
</evidence>
<dbReference type="GeneID" id="14910528"/>
<keyword evidence="17" id="KW-1185">Reference proteome</keyword>
<dbReference type="PROSITE" id="PS50011">
    <property type="entry name" value="PROTEIN_KINASE_DOM"/>
    <property type="match status" value="1"/>
</dbReference>
<dbReference type="InterPro" id="IPR017441">
    <property type="entry name" value="Protein_kinase_ATP_BS"/>
</dbReference>
<evidence type="ECO:0000256" key="14">
    <source>
        <dbReference type="RuleBase" id="RU000304"/>
    </source>
</evidence>
<evidence type="ECO:0000256" key="11">
    <source>
        <dbReference type="ARBA" id="ARBA00047899"/>
    </source>
</evidence>
<evidence type="ECO:0000256" key="9">
    <source>
        <dbReference type="ARBA" id="ARBA00022840"/>
    </source>
</evidence>
<keyword evidence="8 16" id="KW-0418">Kinase</keyword>
<dbReference type="GO" id="GO:0005524">
    <property type="term" value="F:ATP binding"/>
    <property type="evidence" value="ECO:0007669"/>
    <property type="project" value="UniProtKB-UniRule"/>
</dbReference>
<evidence type="ECO:0000313" key="17">
    <source>
        <dbReference type="Proteomes" id="UP000008983"/>
    </source>
</evidence>